<dbReference type="GO" id="GO:0016020">
    <property type="term" value="C:membrane"/>
    <property type="evidence" value="ECO:0007669"/>
    <property type="project" value="UniProtKB-SubCell"/>
</dbReference>
<dbReference type="InterPro" id="IPR000612">
    <property type="entry name" value="PMP3"/>
</dbReference>
<evidence type="ECO:0000256" key="2">
    <source>
        <dbReference type="ARBA" id="ARBA00009530"/>
    </source>
</evidence>
<keyword evidence="5 6" id="KW-0472">Membrane</keyword>
<proteinExistence type="inferred from homology"/>
<dbReference type="AlphaFoldDB" id="A0A3B1CKP2"/>
<keyword evidence="3 6" id="KW-0812">Transmembrane</keyword>
<reference evidence="7" key="1">
    <citation type="submission" date="2018-06" db="EMBL/GenBank/DDBJ databases">
        <authorList>
            <person name="Zhirakovskaya E."/>
        </authorList>
    </citation>
    <scope>NUCLEOTIDE SEQUENCE</scope>
</reference>
<evidence type="ECO:0000256" key="1">
    <source>
        <dbReference type="ARBA" id="ARBA00004370"/>
    </source>
</evidence>
<gene>
    <name evidence="7" type="ORF">MNBD_NITROSPINAE02-648</name>
</gene>
<dbReference type="EMBL" id="UOGE01000105">
    <property type="protein sequence ID" value="VAX25283.1"/>
    <property type="molecule type" value="Genomic_DNA"/>
</dbReference>
<name>A0A3B1CKP2_9ZZZZ</name>
<dbReference type="Pfam" id="PF01679">
    <property type="entry name" value="Pmp3"/>
    <property type="match status" value="1"/>
</dbReference>
<sequence length="73" mass="8134">MAKTGYVRTVCGTKGHPKSIVKGSFLIEIFLWLFLILPGLIYTVWRITSRYDAYPACLNASMIPANTPTGKKL</sequence>
<evidence type="ECO:0000256" key="6">
    <source>
        <dbReference type="SAM" id="Phobius"/>
    </source>
</evidence>
<evidence type="ECO:0000256" key="5">
    <source>
        <dbReference type="ARBA" id="ARBA00023136"/>
    </source>
</evidence>
<comment type="similarity">
    <text evidence="2">Belongs to the UPF0057 (PMP3) family.</text>
</comment>
<feature type="transmembrane region" description="Helical" evidence="6">
    <location>
        <begin position="25"/>
        <end position="45"/>
    </location>
</feature>
<protein>
    <submittedName>
        <fullName evidence="7">Uncharacterized protein</fullName>
    </submittedName>
</protein>
<accession>A0A3B1CKP2</accession>
<keyword evidence="4 6" id="KW-1133">Transmembrane helix</keyword>
<evidence type="ECO:0000256" key="3">
    <source>
        <dbReference type="ARBA" id="ARBA00022692"/>
    </source>
</evidence>
<comment type="subcellular location">
    <subcellularLocation>
        <location evidence="1">Membrane</location>
    </subcellularLocation>
</comment>
<evidence type="ECO:0000256" key="4">
    <source>
        <dbReference type="ARBA" id="ARBA00022989"/>
    </source>
</evidence>
<evidence type="ECO:0000313" key="7">
    <source>
        <dbReference type="EMBL" id="VAX25283.1"/>
    </source>
</evidence>
<organism evidence="7">
    <name type="scientific">hydrothermal vent metagenome</name>
    <dbReference type="NCBI Taxonomy" id="652676"/>
    <lineage>
        <taxon>unclassified sequences</taxon>
        <taxon>metagenomes</taxon>
        <taxon>ecological metagenomes</taxon>
    </lineage>
</organism>